<dbReference type="PROSITE" id="PS00059">
    <property type="entry name" value="ADH_ZINC"/>
    <property type="match status" value="1"/>
</dbReference>
<comment type="catalytic activity">
    <reaction evidence="9">
        <text>a primary alcohol + NAD(+) = an aldehyde + NADH + H(+)</text>
        <dbReference type="Rhea" id="RHEA:10736"/>
        <dbReference type="ChEBI" id="CHEBI:15378"/>
        <dbReference type="ChEBI" id="CHEBI:15734"/>
        <dbReference type="ChEBI" id="CHEBI:17478"/>
        <dbReference type="ChEBI" id="CHEBI:57540"/>
        <dbReference type="ChEBI" id="CHEBI:57945"/>
        <dbReference type="EC" id="1.1.1.1"/>
    </reaction>
</comment>
<keyword evidence="7" id="KW-0560">Oxidoreductase</keyword>
<dbReference type="InterPro" id="IPR013154">
    <property type="entry name" value="ADH-like_N"/>
</dbReference>
<dbReference type="PANTHER" id="PTHR42940:SF8">
    <property type="entry name" value="VACUOLAR PROTEIN SORTING-ASSOCIATED PROTEIN 11"/>
    <property type="match status" value="1"/>
</dbReference>
<evidence type="ECO:0000256" key="10">
    <source>
        <dbReference type="RuleBase" id="RU361277"/>
    </source>
</evidence>
<evidence type="ECO:0000256" key="6">
    <source>
        <dbReference type="ARBA" id="ARBA00022833"/>
    </source>
</evidence>
<evidence type="ECO:0000256" key="1">
    <source>
        <dbReference type="ARBA" id="ARBA00001947"/>
    </source>
</evidence>
<feature type="domain" description="Enoyl reductase (ER)" evidence="11">
    <location>
        <begin position="8"/>
        <end position="313"/>
    </location>
</feature>
<evidence type="ECO:0000256" key="5">
    <source>
        <dbReference type="ARBA" id="ARBA00022723"/>
    </source>
</evidence>
<evidence type="ECO:0000256" key="8">
    <source>
        <dbReference type="ARBA" id="ARBA00049164"/>
    </source>
</evidence>
<evidence type="ECO:0000259" key="11">
    <source>
        <dbReference type="SMART" id="SM00829"/>
    </source>
</evidence>
<dbReference type="Proteomes" id="UP000286848">
    <property type="component" value="Unassembled WGS sequence"/>
</dbReference>
<dbReference type="Pfam" id="PF00107">
    <property type="entry name" value="ADH_zinc_N"/>
    <property type="match status" value="1"/>
</dbReference>
<comment type="catalytic activity">
    <reaction evidence="8">
        <text>a secondary alcohol + NAD(+) = a ketone + NADH + H(+)</text>
        <dbReference type="Rhea" id="RHEA:10740"/>
        <dbReference type="ChEBI" id="CHEBI:15378"/>
        <dbReference type="ChEBI" id="CHEBI:17087"/>
        <dbReference type="ChEBI" id="CHEBI:35681"/>
        <dbReference type="ChEBI" id="CHEBI:57540"/>
        <dbReference type="ChEBI" id="CHEBI:57945"/>
        <dbReference type="EC" id="1.1.1.1"/>
    </reaction>
</comment>
<protein>
    <recommendedName>
        <fullName evidence="4">Alcohol dehydrogenase</fullName>
        <ecNumber evidence="3">1.1.1.1</ecNumber>
    </recommendedName>
</protein>
<keyword evidence="5 10" id="KW-0479">Metal-binding</keyword>
<comment type="cofactor">
    <cofactor evidence="1 10">
        <name>Zn(2+)</name>
        <dbReference type="ChEBI" id="CHEBI:29105"/>
    </cofactor>
</comment>
<evidence type="ECO:0000256" key="3">
    <source>
        <dbReference type="ARBA" id="ARBA00013190"/>
    </source>
</evidence>
<organism evidence="12 13">
    <name type="scientific">Ligilactobacillus salitolerans</name>
    <dbReference type="NCBI Taxonomy" id="1808352"/>
    <lineage>
        <taxon>Bacteria</taxon>
        <taxon>Bacillati</taxon>
        <taxon>Bacillota</taxon>
        <taxon>Bacilli</taxon>
        <taxon>Lactobacillales</taxon>
        <taxon>Lactobacillaceae</taxon>
        <taxon>Ligilactobacillus</taxon>
    </lineage>
</organism>
<dbReference type="EMBL" id="BFFP01000036">
    <property type="protein sequence ID" value="GBG95457.1"/>
    <property type="molecule type" value="Genomic_DNA"/>
</dbReference>
<accession>A0A401IVE2</accession>
<dbReference type="GO" id="GO:0008270">
    <property type="term" value="F:zinc ion binding"/>
    <property type="evidence" value="ECO:0007669"/>
    <property type="project" value="InterPro"/>
</dbReference>
<dbReference type="InterPro" id="IPR013149">
    <property type="entry name" value="ADH-like_C"/>
</dbReference>
<dbReference type="SUPFAM" id="SSF51735">
    <property type="entry name" value="NAD(P)-binding Rossmann-fold domains"/>
    <property type="match status" value="1"/>
</dbReference>
<dbReference type="SUPFAM" id="SSF50129">
    <property type="entry name" value="GroES-like"/>
    <property type="match status" value="1"/>
</dbReference>
<dbReference type="CDD" id="cd08254">
    <property type="entry name" value="hydroxyacyl_CoA_DH"/>
    <property type="match status" value="1"/>
</dbReference>
<keyword evidence="13" id="KW-1185">Reference proteome</keyword>
<dbReference type="AlphaFoldDB" id="A0A401IVE2"/>
<dbReference type="Gene3D" id="3.90.180.10">
    <property type="entry name" value="Medium-chain alcohol dehydrogenases, catalytic domain"/>
    <property type="match status" value="1"/>
</dbReference>
<dbReference type="OrthoDB" id="9770238at2"/>
<name>A0A401IVE2_9LACO</name>
<dbReference type="GO" id="GO:0004022">
    <property type="term" value="F:alcohol dehydrogenase (NAD+) activity"/>
    <property type="evidence" value="ECO:0007669"/>
    <property type="project" value="UniProtKB-EC"/>
</dbReference>
<dbReference type="EC" id="1.1.1.1" evidence="3"/>
<gene>
    <name evidence="12" type="primary">adhP</name>
    <name evidence="12" type="ORF">LFYK43_19160</name>
</gene>
<dbReference type="SMART" id="SM00829">
    <property type="entry name" value="PKS_ER"/>
    <property type="match status" value="1"/>
</dbReference>
<evidence type="ECO:0000256" key="9">
    <source>
        <dbReference type="ARBA" id="ARBA00049243"/>
    </source>
</evidence>
<dbReference type="Pfam" id="PF08240">
    <property type="entry name" value="ADH_N"/>
    <property type="match status" value="1"/>
</dbReference>
<proteinExistence type="inferred from homology"/>
<dbReference type="InterPro" id="IPR020843">
    <property type="entry name" value="ER"/>
</dbReference>
<evidence type="ECO:0000313" key="13">
    <source>
        <dbReference type="Proteomes" id="UP000286848"/>
    </source>
</evidence>
<sequence length="316" mass="33078">MQGWVFEKTHQPLELREVPEPELTADSVIVDLKASGLCHTDVTILDDPGWMKMTKPPVILGHEGAGVIAQVGADVTGWQVGDRVGICPLDPKTLVAIGGARDGAYAEKVLVPATQLIKLPDNVSFVEGAAATDAGMTSHHALFTLGGAKKGMKVGIIGVGGLGDFAVQMALAAGCEVLVADPKPEAQEIAKKLGVKKVFQDASEFKPEGPELIVDYAGFGSTTAHAVEAVKTDGTIVVVGMGILHSDISTWDLTTRRLKIFGNNGGGIEDIAEVYKFFEAGALKPTLHTIPFAKIGAGLDQLRAGKVSGRLIATQP</sequence>
<comment type="caution">
    <text evidence="12">The sequence shown here is derived from an EMBL/GenBank/DDBJ whole genome shotgun (WGS) entry which is preliminary data.</text>
</comment>
<evidence type="ECO:0000256" key="2">
    <source>
        <dbReference type="ARBA" id="ARBA00008072"/>
    </source>
</evidence>
<dbReference type="InterPro" id="IPR011032">
    <property type="entry name" value="GroES-like_sf"/>
</dbReference>
<evidence type="ECO:0000313" key="12">
    <source>
        <dbReference type="EMBL" id="GBG95457.1"/>
    </source>
</evidence>
<dbReference type="InterPro" id="IPR002328">
    <property type="entry name" value="ADH_Zn_CS"/>
</dbReference>
<reference evidence="12 13" key="1">
    <citation type="journal article" date="2019" name="Int. J. Syst. Evol. Microbiol.">
        <title>Lactobacillus salitolerans sp. nov., a novel lactic acid bacterium isolated from spent mushroom substrates.</title>
        <authorList>
            <person name="Tohno M."/>
            <person name="Tanizawa Y."/>
            <person name="Kojima Y."/>
            <person name="Sakamoto M."/>
            <person name="Nakamura Y."/>
            <person name="Ohkuma M."/>
            <person name="Kobayashi H."/>
        </authorList>
    </citation>
    <scope>NUCLEOTIDE SEQUENCE [LARGE SCALE GENOMIC DNA]</scope>
    <source>
        <strain evidence="12 13">YK43</strain>
    </source>
</reference>
<evidence type="ECO:0000256" key="7">
    <source>
        <dbReference type="ARBA" id="ARBA00023002"/>
    </source>
</evidence>
<dbReference type="PANTHER" id="PTHR42940">
    <property type="entry name" value="ALCOHOL DEHYDROGENASE 1-RELATED"/>
    <property type="match status" value="1"/>
</dbReference>
<keyword evidence="6 10" id="KW-0862">Zinc</keyword>
<comment type="similarity">
    <text evidence="2 10">Belongs to the zinc-containing alcohol dehydrogenase family.</text>
</comment>
<dbReference type="RefSeq" id="WP_124977779.1">
    <property type="nucleotide sequence ID" value="NZ_BFFP01000036.1"/>
</dbReference>
<evidence type="ECO:0000256" key="4">
    <source>
        <dbReference type="ARBA" id="ARBA00016352"/>
    </source>
</evidence>
<dbReference type="InterPro" id="IPR036291">
    <property type="entry name" value="NAD(P)-bd_dom_sf"/>
</dbReference>